<evidence type="ECO:0000313" key="1">
    <source>
        <dbReference type="EMBL" id="KAL1597248.1"/>
    </source>
</evidence>
<reference evidence="1 2" key="1">
    <citation type="submission" date="2024-02" db="EMBL/GenBank/DDBJ databases">
        <title>De novo assembly and annotation of 12 fungi associated with fruit tree decline syndrome in Ontario, Canada.</title>
        <authorList>
            <person name="Sulman M."/>
            <person name="Ellouze W."/>
            <person name="Ilyukhin E."/>
        </authorList>
    </citation>
    <scope>NUCLEOTIDE SEQUENCE [LARGE SCALE GENOMIC DNA]</scope>
    <source>
        <strain evidence="1 2">M42-189</strain>
    </source>
</reference>
<gene>
    <name evidence="1" type="ORF">SLS60_008832</name>
</gene>
<evidence type="ECO:0008006" key="3">
    <source>
        <dbReference type="Google" id="ProtNLM"/>
    </source>
</evidence>
<evidence type="ECO:0000313" key="2">
    <source>
        <dbReference type="Proteomes" id="UP001521785"/>
    </source>
</evidence>
<sequence>MAHKHLLGIPIELRERIYKSLLTHNPTSSSTLAPASPICALLTLNHQIHAEIISFLQSQLLVLLKTNDKDFISKTLDTTWDSTAKPLMSQLHSGDLTIIKSAAGSHIAISKMTDTPRESIAMPFVSQLRSRDLTIQKNASKAPIAMELEFYILMPNKEPDSYAAFLIPASSLKTMVGAQNSRTFYPCIREALLSVNLLETFSHTRNEAQKLLLRPYIDGFQRPIFWSIKTQGVDAEMAKLLRRKLQGNHVDIGRIHKLQKIMGAANGAEEADVDRGAAAARRFRMAIRYAELLWENHQECLASPPFDGIHQLWLMHSDLYANHVQLMLNAAAGTPSNEASANARTAAEQAIEFLGPRPRWGRPETARTERALTAVRKSKAELSLIAHKACKGMGDVDAAMGYLREALKYEPEASEMLLEQITQLKDEGAGYGENIQGVIKWE</sequence>
<dbReference type="Proteomes" id="UP001521785">
    <property type="component" value="Unassembled WGS sequence"/>
</dbReference>
<dbReference type="EMBL" id="JAKJXO020000013">
    <property type="protein sequence ID" value="KAL1597248.1"/>
    <property type="molecule type" value="Genomic_DNA"/>
</dbReference>
<protein>
    <recommendedName>
        <fullName evidence="3">Tetratricopeptide repeat protein</fullName>
    </recommendedName>
</protein>
<name>A0ABR3QYK8_9PLEO</name>
<organism evidence="1 2">
    <name type="scientific">Paraconiothyrium brasiliense</name>
    <dbReference type="NCBI Taxonomy" id="300254"/>
    <lineage>
        <taxon>Eukaryota</taxon>
        <taxon>Fungi</taxon>
        <taxon>Dikarya</taxon>
        <taxon>Ascomycota</taxon>
        <taxon>Pezizomycotina</taxon>
        <taxon>Dothideomycetes</taxon>
        <taxon>Pleosporomycetidae</taxon>
        <taxon>Pleosporales</taxon>
        <taxon>Massarineae</taxon>
        <taxon>Didymosphaeriaceae</taxon>
        <taxon>Paraconiothyrium</taxon>
    </lineage>
</organism>
<keyword evidence="2" id="KW-1185">Reference proteome</keyword>
<proteinExistence type="predicted"/>
<accession>A0ABR3QYK8</accession>
<comment type="caution">
    <text evidence="1">The sequence shown here is derived from an EMBL/GenBank/DDBJ whole genome shotgun (WGS) entry which is preliminary data.</text>
</comment>